<dbReference type="InterPro" id="IPR051357">
    <property type="entry name" value="H3K9_HMTase_SUVAR3-9"/>
</dbReference>
<dbReference type="InterPro" id="IPR015947">
    <property type="entry name" value="PUA-like_sf"/>
</dbReference>
<dbReference type="Pfam" id="PF02182">
    <property type="entry name" value="SAD_SRA"/>
    <property type="match status" value="1"/>
</dbReference>
<keyword evidence="2 3" id="KW-0539">Nucleus</keyword>
<evidence type="ECO:0000256" key="1">
    <source>
        <dbReference type="ARBA" id="ARBA00004584"/>
    </source>
</evidence>
<keyword evidence="5" id="KW-0489">Methyltransferase</keyword>
<comment type="caution">
    <text evidence="5">The sequence shown here is derived from an EMBL/GenBank/DDBJ whole genome shotgun (WGS) entry which is preliminary data.</text>
</comment>
<organism evidence="5 6">
    <name type="scientific">Vitis vinifera</name>
    <name type="common">Grape</name>
    <dbReference type="NCBI Taxonomy" id="29760"/>
    <lineage>
        <taxon>Eukaryota</taxon>
        <taxon>Viridiplantae</taxon>
        <taxon>Streptophyta</taxon>
        <taxon>Embryophyta</taxon>
        <taxon>Tracheophyta</taxon>
        <taxon>Spermatophyta</taxon>
        <taxon>Magnoliopsida</taxon>
        <taxon>eudicotyledons</taxon>
        <taxon>Gunneridae</taxon>
        <taxon>Pentapetalae</taxon>
        <taxon>rosids</taxon>
        <taxon>Vitales</taxon>
        <taxon>Vitaceae</taxon>
        <taxon>Viteae</taxon>
        <taxon>Vitis</taxon>
    </lineage>
</organism>
<evidence type="ECO:0000256" key="2">
    <source>
        <dbReference type="ARBA" id="ARBA00023242"/>
    </source>
</evidence>
<dbReference type="GO" id="GO:0008168">
    <property type="term" value="F:methyltransferase activity"/>
    <property type="evidence" value="ECO:0007669"/>
    <property type="project" value="UniProtKB-KW"/>
</dbReference>
<evidence type="ECO:0000313" key="6">
    <source>
        <dbReference type="Proteomes" id="UP000288805"/>
    </source>
</evidence>
<dbReference type="PANTHER" id="PTHR45660:SF94">
    <property type="entry name" value="HISTONE-LYSINE N-METHYLTRANSFERASE, H3 LYSINE-9 SPECIFIC SUVH4"/>
    <property type="match status" value="1"/>
</dbReference>
<name>A0A438EC89_VITVI</name>
<evidence type="ECO:0000259" key="4">
    <source>
        <dbReference type="PROSITE" id="PS51015"/>
    </source>
</evidence>
<dbReference type="GO" id="GO:0005634">
    <property type="term" value="C:nucleus"/>
    <property type="evidence" value="ECO:0007669"/>
    <property type="project" value="UniProtKB-SubCell"/>
</dbReference>
<reference evidence="5 6" key="1">
    <citation type="journal article" date="2018" name="PLoS Genet.">
        <title>Population sequencing reveals clonal diversity and ancestral inbreeding in the grapevine cultivar Chardonnay.</title>
        <authorList>
            <person name="Roach M.J."/>
            <person name="Johnson D.L."/>
            <person name="Bohlmann J."/>
            <person name="van Vuuren H.J."/>
            <person name="Jones S.J."/>
            <person name="Pretorius I.S."/>
            <person name="Schmidt S.A."/>
            <person name="Borneman A.R."/>
        </authorList>
    </citation>
    <scope>NUCLEOTIDE SEQUENCE [LARGE SCALE GENOMIC DNA]</scope>
    <source>
        <strain evidence="6">cv. Chardonnay</strain>
        <tissue evidence="5">Leaf</tissue>
    </source>
</reference>
<dbReference type="GO" id="GO:0000775">
    <property type="term" value="C:chromosome, centromeric region"/>
    <property type="evidence" value="ECO:0007669"/>
    <property type="project" value="UniProtKB-SubCell"/>
</dbReference>
<dbReference type="AlphaFoldDB" id="A0A438EC89"/>
<dbReference type="Gene3D" id="2.30.280.10">
    <property type="entry name" value="SRA-YDG"/>
    <property type="match status" value="1"/>
</dbReference>
<comment type="subcellular location">
    <subcellularLocation>
        <location evidence="1">Chromosome</location>
        <location evidence="1">Centromere</location>
    </subcellularLocation>
    <subcellularLocation>
        <location evidence="3">Nucleus</location>
    </subcellularLocation>
</comment>
<dbReference type="InterPro" id="IPR036987">
    <property type="entry name" value="SRA-YDG_sf"/>
</dbReference>
<dbReference type="PANTHER" id="PTHR45660">
    <property type="entry name" value="HISTONE-LYSINE N-METHYLTRANSFERASE SETMAR"/>
    <property type="match status" value="1"/>
</dbReference>
<evidence type="ECO:0000313" key="5">
    <source>
        <dbReference type="EMBL" id="RVW45163.1"/>
    </source>
</evidence>
<dbReference type="GO" id="GO:0032259">
    <property type="term" value="P:methylation"/>
    <property type="evidence" value="ECO:0007669"/>
    <property type="project" value="UniProtKB-KW"/>
</dbReference>
<keyword evidence="5" id="KW-0808">Transferase</keyword>
<gene>
    <name evidence="5" type="primary">SUVH4_4</name>
    <name evidence="5" type="ORF">CK203_067532</name>
</gene>
<feature type="domain" description="YDG" evidence="4">
    <location>
        <begin position="1"/>
        <end position="112"/>
    </location>
</feature>
<sequence>MLQEYSGYTFPLAVAIVLSGQYEDDLDNSEDVVYTGQGGNNLLGNKRQVQDQVMERGNLALKNCMEQCVPVRVIRGHKSANSYVGKVYTYDGLYKVTTRNIFLRFVSVLFIL</sequence>
<dbReference type="InterPro" id="IPR003105">
    <property type="entry name" value="SRA_YDG"/>
</dbReference>
<dbReference type="EMBL" id="QGNW01001336">
    <property type="protein sequence ID" value="RVW45163.1"/>
    <property type="molecule type" value="Genomic_DNA"/>
</dbReference>
<evidence type="ECO:0000256" key="3">
    <source>
        <dbReference type="PROSITE-ProRule" id="PRU00358"/>
    </source>
</evidence>
<accession>A0A438EC89</accession>
<protein>
    <submittedName>
        <fullName evidence="5">Histone-lysine N-methyltransferase, H3 lysine-9 specific SUVH4</fullName>
    </submittedName>
</protein>
<proteinExistence type="predicted"/>
<dbReference type="SMART" id="SM00466">
    <property type="entry name" value="SRA"/>
    <property type="match status" value="1"/>
</dbReference>
<dbReference type="SUPFAM" id="SSF88697">
    <property type="entry name" value="PUA domain-like"/>
    <property type="match status" value="1"/>
</dbReference>
<dbReference type="PROSITE" id="PS51015">
    <property type="entry name" value="YDG"/>
    <property type="match status" value="1"/>
</dbReference>
<dbReference type="Proteomes" id="UP000288805">
    <property type="component" value="Unassembled WGS sequence"/>
</dbReference>